<evidence type="ECO:0000256" key="1">
    <source>
        <dbReference type="ARBA" id="ARBA00004173"/>
    </source>
</evidence>
<sequence length="501" mass="55100">TPGHAAFSAMRQRGAQVTDIVVLVVAADDGVMPQTQEAIQHAHAANVPIVVAINKCDKPGVDTSKVKQELARYNVHLEEIGGDVPCVEVSGLTGKNLDQLEETIITLSEILELKAERTHGAEGVVIESQIEKGRGNVATVLVQRGTLKPGSVVVAGQTWCKVRSMTDYQGKVVKEATPGMPVKVIGWKDVPSAGDEMLTAKDENLAKTVVENRVARHQRDQQLRDLEVINDKRRQQREQLEQERMAEKAYKKEMYMYQRGLVDTLPDSLNKRLHAIQSSLQEEKGEQELQQDNMLELRAVVKGDVSGTVEAVVDCLSGLQNKQIRVKVVHSAVGNITEGDVQLAAACEGQVIGFNVRADKRIQAEAAKIGVPVKSYSIIYKLLEDVKDELSDMLPPIVSTQVVGEAALLQVFDINTKGRETRPVAGCRVTNGSIHKNGRVRVVRNKEIVWEGELEALRQVKKDITEAKKGLECGMSFEGFTDFQPGDVIQSVQTIETKQKL</sequence>
<evidence type="ECO:0000256" key="2">
    <source>
        <dbReference type="ARBA" id="ARBA00007733"/>
    </source>
</evidence>
<dbReference type="PANTHER" id="PTHR43381:SF20">
    <property type="entry name" value="TRANSLATION INITIATION FACTOR IF-2, MITOCHONDRIAL"/>
    <property type="match status" value="1"/>
</dbReference>
<comment type="subcellular location">
    <subcellularLocation>
        <location evidence="1">Mitochondrion</location>
    </subcellularLocation>
</comment>
<dbReference type="GO" id="GO:0003924">
    <property type="term" value="F:GTPase activity"/>
    <property type="evidence" value="ECO:0007669"/>
    <property type="project" value="InterPro"/>
</dbReference>
<dbReference type="GO" id="GO:0003743">
    <property type="term" value="F:translation initiation factor activity"/>
    <property type="evidence" value="ECO:0007669"/>
    <property type="project" value="UniProtKB-KW"/>
</dbReference>
<dbReference type="GO" id="GO:0032543">
    <property type="term" value="P:mitochondrial translation"/>
    <property type="evidence" value="ECO:0007669"/>
    <property type="project" value="UniProtKB-ARBA"/>
</dbReference>
<comment type="function">
    <text evidence="9">One of the essential components for the initiation of protein synthesis. Protects formylmethionyl-tRNA from spontaneous hydrolysis and promotes its binding to the 30S ribosomal subunits. Also involved in the hydrolysis of GTP during the formation of the 70S ribosomal complex.</text>
</comment>
<evidence type="ECO:0000256" key="9">
    <source>
        <dbReference type="ARBA" id="ARBA00025162"/>
    </source>
</evidence>
<dbReference type="PANTHER" id="PTHR43381">
    <property type="entry name" value="TRANSLATION INITIATION FACTOR IF-2-RELATED"/>
    <property type="match status" value="1"/>
</dbReference>
<dbReference type="EMBL" id="PJQM01004432">
    <property type="protein sequence ID" value="RCH84478.1"/>
    <property type="molecule type" value="Genomic_DNA"/>
</dbReference>
<feature type="domain" description="Tr-type G" evidence="12">
    <location>
        <begin position="1"/>
        <end position="112"/>
    </location>
</feature>
<keyword evidence="8" id="KW-0342">GTP-binding</keyword>
<dbReference type="FunFam" id="2.40.30.10:FF:000126">
    <property type="entry name" value="Mitochondrial translation initiation factor"/>
    <property type="match status" value="1"/>
</dbReference>
<dbReference type="PROSITE" id="PS51722">
    <property type="entry name" value="G_TR_2"/>
    <property type="match status" value="1"/>
</dbReference>
<comment type="caution">
    <text evidence="13">The sequence shown here is derived from an EMBL/GenBank/DDBJ whole genome shotgun (WGS) entry which is preliminary data.</text>
</comment>
<dbReference type="CDD" id="cd01887">
    <property type="entry name" value="IF2_eIF5B"/>
    <property type="match status" value="1"/>
</dbReference>
<gene>
    <name evidence="13" type="ORF">CU098_006865</name>
</gene>
<evidence type="ECO:0000256" key="7">
    <source>
        <dbReference type="ARBA" id="ARBA00023128"/>
    </source>
</evidence>
<dbReference type="NCBIfam" id="TIGR00231">
    <property type="entry name" value="small_GTP"/>
    <property type="match status" value="1"/>
</dbReference>
<dbReference type="FunFam" id="2.40.30.10:FF:000008">
    <property type="entry name" value="Translation initiation factor IF-2"/>
    <property type="match status" value="1"/>
</dbReference>
<evidence type="ECO:0000256" key="6">
    <source>
        <dbReference type="ARBA" id="ARBA00022946"/>
    </source>
</evidence>
<dbReference type="FunFam" id="3.40.50.10050:FF:000001">
    <property type="entry name" value="Translation initiation factor IF-2"/>
    <property type="match status" value="1"/>
</dbReference>
<dbReference type="InterPro" id="IPR015760">
    <property type="entry name" value="TIF_IF2"/>
</dbReference>
<reference evidence="13 14" key="1">
    <citation type="journal article" date="2018" name="G3 (Bethesda)">
        <title>Phylogenetic and Phylogenomic Definition of Rhizopus Species.</title>
        <authorList>
            <person name="Gryganskyi A.P."/>
            <person name="Golan J."/>
            <person name="Dolatabadi S."/>
            <person name="Mondo S."/>
            <person name="Robb S."/>
            <person name="Idnurm A."/>
            <person name="Muszewska A."/>
            <person name="Steczkiewicz K."/>
            <person name="Masonjones S."/>
            <person name="Liao H.L."/>
            <person name="Gajdeczka M.T."/>
            <person name="Anike F."/>
            <person name="Vuek A."/>
            <person name="Anishchenko I.M."/>
            <person name="Voigt K."/>
            <person name="de Hoog G.S."/>
            <person name="Smith M.E."/>
            <person name="Heitman J."/>
            <person name="Vilgalys R."/>
            <person name="Stajich J.E."/>
        </authorList>
    </citation>
    <scope>NUCLEOTIDE SEQUENCE [LARGE SCALE GENOMIC DNA]</scope>
    <source>
        <strain evidence="13 14">LSU 92-RS-03</strain>
    </source>
</reference>
<dbReference type="GO" id="GO:0005739">
    <property type="term" value="C:mitochondrion"/>
    <property type="evidence" value="ECO:0007669"/>
    <property type="project" value="UniProtKB-SubCell"/>
</dbReference>
<dbReference type="OrthoDB" id="361630at2759"/>
<dbReference type="SUPFAM" id="SSF50447">
    <property type="entry name" value="Translation proteins"/>
    <property type="match status" value="2"/>
</dbReference>
<dbReference type="CDD" id="cd03702">
    <property type="entry name" value="IF2_mtIF2_II"/>
    <property type="match status" value="1"/>
</dbReference>
<dbReference type="InterPro" id="IPR005225">
    <property type="entry name" value="Small_GTP-bd"/>
</dbReference>
<evidence type="ECO:0000256" key="3">
    <source>
        <dbReference type="ARBA" id="ARBA00022540"/>
    </source>
</evidence>
<dbReference type="AlphaFoldDB" id="A0A367J3G1"/>
<feature type="non-terminal residue" evidence="13">
    <location>
        <position position="1"/>
    </location>
</feature>
<keyword evidence="14" id="KW-1185">Reference proteome</keyword>
<evidence type="ECO:0000256" key="5">
    <source>
        <dbReference type="ARBA" id="ARBA00022917"/>
    </source>
</evidence>
<dbReference type="InterPro" id="IPR027417">
    <property type="entry name" value="P-loop_NTPase"/>
</dbReference>
<dbReference type="SUPFAM" id="SSF52156">
    <property type="entry name" value="Initiation factor IF2/eIF5b, domain 3"/>
    <property type="match status" value="1"/>
</dbReference>
<dbReference type="Proteomes" id="UP000253551">
    <property type="component" value="Unassembled WGS sequence"/>
</dbReference>
<dbReference type="Gene3D" id="3.40.50.10050">
    <property type="entry name" value="Translation initiation factor IF- 2, domain 3"/>
    <property type="match status" value="1"/>
</dbReference>
<keyword evidence="11" id="KW-0175">Coiled coil</keyword>
<dbReference type="InterPro" id="IPR009000">
    <property type="entry name" value="Transl_B-barrel_sf"/>
</dbReference>
<evidence type="ECO:0000256" key="10">
    <source>
        <dbReference type="ARBA" id="ARBA00044200"/>
    </source>
</evidence>
<dbReference type="Gene3D" id="3.40.50.300">
    <property type="entry name" value="P-loop containing nucleotide triphosphate hydrolases"/>
    <property type="match status" value="1"/>
</dbReference>
<evidence type="ECO:0000259" key="12">
    <source>
        <dbReference type="PROSITE" id="PS51722"/>
    </source>
</evidence>
<dbReference type="InterPro" id="IPR044145">
    <property type="entry name" value="IF2_II"/>
</dbReference>
<evidence type="ECO:0000256" key="11">
    <source>
        <dbReference type="SAM" id="Coils"/>
    </source>
</evidence>
<protein>
    <recommendedName>
        <fullName evidence="10">Translation initiation factor IF-2, mitochondrial</fullName>
    </recommendedName>
</protein>
<comment type="similarity">
    <text evidence="2">Belongs to the TRAFAC class translation factor GTPase superfamily. Classic translation factor GTPase family. IF-2 subfamily.</text>
</comment>
<proteinExistence type="inferred from homology"/>
<dbReference type="SUPFAM" id="SSF52540">
    <property type="entry name" value="P-loop containing nucleoside triphosphate hydrolases"/>
    <property type="match status" value="1"/>
</dbReference>
<name>A0A367J3G1_RHIST</name>
<dbReference type="GO" id="GO:0005525">
    <property type="term" value="F:GTP binding"/>
    <property type="evidence" value="ECO:0007669"/>
    <property type="project" value="UniProtKB-KW"/>
</dbReference>
<organism evidence="13 14">
    <name type="scientific">Rhizopus stolonifer</name>
    <name type="common">Rhizopus nigricans</name>
    <dbReference type="NCBI Taxonomy" id="4846"/>
    <lineage>
        <taxon>Eukaryota</taxon>
        <taxon>Fungi</taxon>
        <taxon>Fungi incertae sedis</taxon>
        <taxon>Mucoromycota</taxon>
        <taxon>Mucoromycotina</taxon>
        <taxon>Mucoromycetes</taxon>
        <taxon>Mucorales</taxon>
        <taxon>Mucorineae</taxon>
        <taxon>Rhizopodaceae</taxon>
        <taxon>Rhizopus</taxon>
    </lineage>
</organism>
<dbReference type="InterPro" id="IPR036925">
    <property type="entry name" value="TIF_IF2_dom3_sf"/>
</dbReference>
<dbReference type="Pfam" id="PF22042">
    <property type="entry name" value="EF-G_D2"/>
    <property type="match status" value="1"/>
</dbReference>
<dbReference type="Pfam" id="PF11987">
    <property type="entry name" value="IF-2"/>
    <property type="match status" value="1"/>
</dbReference>
<keyword evidence="6" id="KW-0809">Transit peptide</keyword>
<dbReference type="InterPro" id="IPR053905">
    <property type="entry name" value="EF-G-like_DII"/>
</dbReference>
<keyword evidence="7" id="KW-0496">Mitochondrion</keyword>
<dbReference type="InterPro" id="IPR023115">
    <property type="entry name" value="TIF_IF2_dom3"/>
</dbReference>
<evidence type="ECO:0000313" key="14">
    <source>
        <dbReference type="Proteomes" id="UP000253551"/>
    </source>
</evidence>
<evidence type="ECO:0000256" key="8">
    <source>
        <dbReference type="ARBA" id="ARBA00023134"/>
    </source>
</evidence>
<dbReference type="InterPro" id="IPR000795">
    <property type="entry name" value="T_Tr_GTP-bd_dom"/>
</dbReference>
<accession>A0A367J3G1</accession>
<dbReference type="CDD" id="cd03692">
    <property type="entry name" value="mtIF2_IVc"/>
    <property type="match status" value="1"/>
</dbReference>
<keyword evidence="4" id="KW-0547">Nucleotide-binding</keyword>
<dbReference type="Gene3D" id="2.40.30.10">
    <property type="entry name" value="Translation factors"/>
    <property type="match status" value="2"/>
</dbReference>
<dbReference type="STRING" id="4846.A0A367J3G1"/>
<keyword evidence="5" id="KW-0648">Protein biosynthesis</keyword>
<keyword evidence="3" id="KW-0396">Initiation factor</keyword>
<feature type="coiled-coil region" evidence="11">
    <location>
        <begin position="219"/>
        <end position="253"/>
    </location>
</feature>
<dbReference type="Pfam" id="PF00009">
    <property type="entry name" value="GTP_EFTU"/>
    <property type="match status" value="1"/>
</dbReference>
<evidence type="ECO:0000313" key="13">
    <source>
        <dbReference type="EMBL" id="RCH84478.1"/>
    </source>
</evidence>
<evidence type="ECO:0000256" key="4">
    <source>
        <dbReference type="ARBA" id="ARBA00022741"/>
    </source>
</evidence>